<comment type="function">
    <text evidence="8">An essential GTPase which binds GTP, GDP and possibly (p)ppGpp with moderate affinity, with high nucleotide exchange rates and a fairly low GTP hydrolysis rate. Plays a role in control of the cell cycle, stress response, ribosome biogenesis and in those bacteria that undergo differentiation, in morphogenesis control.</text>
</comment>
<dbReference type="NCBIfam" id="NF008955">
    <property type="entry name" value="PRK12297.1"/>
    <property type="match status" value="1"/>
</dbReference>
<evidence type="ECO:0000313" key="11">
    <source>
        <dbReference type="EMBL" id="TFZ83222.1"/>
    </source>
</evidence>
<comment type="caution">
    <text evidence="11">The sequence shown here is derived from an EMBL/GenBank/DDBJ whole genome shotgun (WGS) entry which is preliminary data.</text>
</comment>
<keyword evidence="5 8" id="KW-0378">Hydrolase</keyword>
<name>A0A4Z0FBW6_9GAMM</name>
<dbReference type="InterPro" id="IPR006169">
    <property type="entry name" value="GTP1_OBG_dom"/>
</dbReference>
<dbReference type="GO" id="GO:0003924">
    <property type="term" value="F:GTPase activity"/>
    <property type="evidence" value="ECO:0007669"/>
    <property type="project" value="UniProtKB-UniRule"/>
</dbReference>
<dbReference type="InterPro" id="IPR036726">
    <property type="entry name" value="GTP1_OBG_dom_sf"/>
</dbReference>
<feature type="binding site" evidence="8">
    <location>
        <begin position="213"/>
        <end position="216"/>
    </location>
    <ligand>
        <name>GTP</name>
        <dbReference type="ChEBI" id="CHEBI:37565"/>
    </ligand>
</feature>
<dbReference type="FunFam" id="2.70.210.12:FF:000001">
    <property type="entry name" value="GTPase Obg"/>
    <property type="match status" value="1"/>
</dbReference>
<dbReference type="InterPro" id="IPR031167">
    <property type="entry name" value="G_OBG"/>
</dbReference>
<keyword evidence="6 8" id="KW-0460">Magnesium</keyword>
<dbReference type="GO" id="GO:0000287">
    <property type="term" value="F:magnesium ion binding"/>
    <property type="evidence" value="ECO:0007669"/>
    <property type="project" value="InterPro"/>
</dbReference>
<dbReference type="PANTHER" id="PTHR11702">
    <property type="entry name" value="DEVELOPMENTALLY REGULATED GTP-BINDING PROTEIN-RELATED"/>
    <property type="match status" value="1"/>
</dbReference>
<keyword evidence="2 8" id="KW-0963">Cytoplasm</keyword>
<comment type="subcellular location">
    <subcellularLocation>
        <location evidence="8">Cytoplasm</location>
    </subcellularLocation>
</comment>
<dbReference type="Pfam" id="PF01018">
    <property type="entry name" value="GTP1_OBG"/>
    <property type="match status" value="1"/>
</dbReference>
<dbReference type="Gene3D" id="3.40.50.300">
    <property type="entry name" value="P-loop containing nucleotide triphosphate hydrolases"/>
    <property type="match status" value="1"/>
</dbReference>
<dbReference type="PROSITE" id="PS00905">
    <property type="entry name" value="GTP1_OBG"/>
    <property type="match status" value="1"/>
</dbReference>
<dbReference type="PROSITE" id="PS51883">
    <property type="entry name" value="OBG"/>
    <property type="match status" value="1"/>
</dbReference>
<feature type="domain" description="Obg" evidence="10">
    <location>
        <begin position="1"/>
        <end position="159"/>
    </location>
</feature>
<feature type="domain" description="OBG-type G" evidence="9">
    <location>
        <begin position="160"/>
        <end position="334"/>
    </location>
</feature>
<keyword evidence="4 8" id="KW-0547">Nucleotide-binding</keyword>
<reference evidence="11 12" key="1">
    <citation type="journal article" date="2019" name="ISME J.">
        <title>Candidatus Macondimonas diazotrophica, a novel gammaproteobacterial genus dominating crude-oil-contaminated coastal sediments.</title>
        <authorList>
            <person name="Karthikeyan S."/>
            <person name="Konstantinidis K."/>
        </authorList>
    </citation>
    <scope>NUCLEOTIDE SEQUENCE [LARGE SCALE GENOMIC DNA]</scope>
    <source>
        <strain evidence="11 12">KTK01</strain>
    </source>
</reference>
<evidence type="ECO:0000256" key="7">
    <source>
        <dbReference type="ARBA" id="ARBA00023134"/>
    </source>
</evidence>
<proteinExistence type="inferred from homology"/>
<protein>
    <recommendedName>
        <fullName evidence="8">GTPase Obg</fullName>
        <ecNumber evidence="8">3.6.5.-</ecNumber>
    </recommendedName>
    <alternativeName>
        <fullName evidence="8">GTP-binding protein Obg</fullName>
    </alternativeName>
</protein>
<dbReference type="EMBL" id="SRIO01000004">
    <property type="protein sequence ID" value="TFZ83222.1"/>
    <property type="molecule type" value="Genomic_DNA"/>
</dbReference>
<dbReference type="OrthoDB" id="9807318at2"/>
<feature type="binding site" evidence="8">
    <location>
        <position position="173"/>
    </location>
    <ligand>
        <name>Mg(2+)</name>
        <dbReference type="ChEBI" id="CHEBI:18420"/>
    </ligand>
</feature>
<sequence length="357" mass="37565">MRFVDEAIITVQAGNGGNGCVSFRREKFIPLGGPDGGDGGDGGSVYLVADGGINTLADFRVQRTYRAQNGAGGSGSQCTGRGGEDCFVPVPAGTLVYEADTGELLGDLIVPGQQLKVAQGGFHGLGNLRFKSSVNRSPRQSTEGTPGEMRRLRLELKLLADVGLLGLPNAGKSTLLRAVSAARPKVADYPFTTLHPQLGVVSLGMNRSFVMADIPGLIEGAADGAGLGLRFLRHLQRTRLLLQVVDLDPSASESSVAKGVETIDAELRGYSEDLAVRDRWLVFNKADLLPEPERSARVAALTHALHWTGPVFVVSGATGEGIGRLCEAVFARLQALAITSETGVSDAADIPYDPTRS</sequence>
<dbReference type="PRINTS" id="PR00326">
    <property type="entry name" value="GTP1OBG"/>
</dbReference>
<dbReference type="InterPro" id="IPR006073">
    <property type="entry name" value="GTP-bd"/>
</dbReference>
<dbReference type="PANTHER" id="PTHR11702:SF31">
    <property type="entry name" value="MITOCHONDRIAL RIBOSOME-ASSOCIATED GTPASE 2"/>
    <property type="match status" value="1"/>
</dbReference>
<evidence type="ECO:0000256" key="2">
    <source>
        <dbReference type="ARBA" id="ARBA00022490"/>
    </source>
</evidence>
<comment type="cofactor">
    <cofactor evidence="8">
        <name>Mg(2+)</name>
        <dbReference type="ChEBI" id="CHEBI:18420"/>
    </cofactor>
</comment>
<dbReference type="Pfam" id="PF01926">
    <property type="entry name" value="MMR_HSR1"/>
    <property type="match status" value="1"/>
</dbReference>
<dbReference type="NCBIfam" id="TIGR02729">
    <property type="entry name" value="Obg_CgtA"/>
    <property type="match status" value="1"/>
</dbReference>
<evidence type="ECO:0000313" key="12">
    <source>
        <dbReference type="Proteomes" id="UP000297890"/>
    </source>
</evidence>
<evidence type="ECO:0000256" key="1">
    <source>
        <dbReference type="ARBA" id="ARBA00007699"/>
    </source>
</evidence>
<gene>
    <name evidence="11" type="primary">obgE</name>
    <name evidence="8" type="synonym">obg</name>
    <name evidence="11" type="ORF">E4680_03975</name>
</gene>
<dbReference type="NCBIfam" id="NF008956">
    <property type="entry name" value="PRK12299.1"/>
    <property type="match status" value="1"/>
</dbReference>
<comment type="similarity">
    <text evidence="1 8">Belongs to the TRAFAC class OBG-HflX-like GTPase superfamily. OBG GTPase family.</text>
</comment>
<evidence type="ECO:0000256" key="3">
    <source>
        <dbReference type="ARBA" id="ARBA00022723"/>
    </source>
</evidence>
<feature type="binding site" evidence="8">
    <location>
        <position position="193"/>
    </location>
    <ligand>
        <name>Mg(2+)</name>
        <dbReference type="ChEBI" id="CHEBI:18420"/>
    </ligand>
</feature>
<dbReference type="PIRSF" id="PIRSF002401">
    <property type="entry name" value="GTP_bd_Obg/CgtA"/>
    <property type="match status" value="1"/>
</dbReference>
<dbReference type="SUPFAM" id="SSF82051">
    <property type="entry name" value="Obg GTP-binding protein N-terminal domain"/>
    <property type="match status" value="1"/>
</dbReference>
<dbReference type="Proteomes" id="UP000297890">
    <property type="component" value="Unassembled WGS sequence"/>
</dbReference>
<feature type="binding site" evidence="8">
    <location>
        <begin position="315"/>
        <end position="317"/>
    </location>
    <ligand>
        <name>GTP</name>
        <dbReference type="ChEBI" id="CHEBI:37565"/>
    </ligand>
</feature>
<dbReference type="AlphaFoldDB" id="A0A4Z0FBW6"/>
<dbReference type="GO" id="GO:0005737">
    <property type="term" value="C:cytoplasm"/>
    <property type="evidence" value="ECO:0007669"/>
    <property type="project" value="UniProtKB-SubCell"/>
</dbReference>
<dbReference type="InterPro" id="IPR014100">
    <property type="entry name" value="GTP-bd_Obg/CgtA"/>
</dbReference>
<accession>A0A4Z0FBW6</accession>
<evidence type="ECO:0000256" key="5">
    <source>
        <dbReference type="ARBA" id="ARBA00022801"/>
    </source>
</evidence>
<evidence type="ECO:0000256" key="6">
    <source>
        <dbReference type="ARBA" id="ARBA00022842"/>
    </source>
</evidence>
<dbReference type="SUPFAM" id="SSF52540">
    <property type="entry name" value="P-loop containing nucleoside triphosphate hydrolases"/>
    <property type="match status" value="1"/>
</dbReference>
<dbReference type="CDD" id="cd01898">
    <property type="entry name" value="Obg"/>
    <property type="match status" value="1"/>
</dbReference>
<dbReference type="GO" id="GO:0042254">
    <property type="term" value="P:ribosome biogenesis"/>
    <property type="evidence" value="ECO:0007669"/>
    <property type="project" value="UniProtKB-UniRule"/>
</dbReference>
<keyword evidence="3 8" id="KW-0479">Metal-binding</keyword>
<dbReference type="GO" id="GO:0043022">
    <property type="term" value="F:ribosome binding"/>
    <property type="evidence" value="ECO:0007669"/>
    <property type="project" value="UniProtKB-ARBA"/>
</dbReference>
<dbReference type="PROSITE" id="PS51710">
    <property type="entry name" value="G_OBG"/>
    <property type="match status" value="1"/>
</dbReference>
<feature type="binding site" evidence="8">
    <location>
        <begin position="166"/>
        <end position="173"/>
    </location>
    <ligand>
        <name>GTP</name>
        <dbReference type="ChEBI" id="CHEBI:37565"/>
    </ligand>
</feature>
<dbReference type="InterPro" id="IPR045086">
    <property type="entry name" value="OBG_GTPase"/>
</dbReference>
<dbReference type="InterPro" id="IPR027417">
    <property type="entry name" value="P-loop_NTPase"/>
</dbReference>
<feature type="binding site" evidence="8">
    <location>
        <begin position="191"/>
        <end position="195"/>
    </location>
    <ligand>
        <name>GTP</name>
        <dbReference type="ChEBI" id="CHEBI:37565"/>
    </ligand>
</feature>
<keyword evidence="12" id="KW-1185">Reference proteome</keyword>
<dbReference type="InterPro" id="IPR006074">
    <property type="entry name" value="GTP1-OBG_CS"/>
</dbReference>
<evidence type="ECO:0000256" key="8">
    <source>
        <dbReference type="HAMAP-Rule" id="MF_01454"/>
    </source>
</evidence>
<dbReference type="GO" id="GO:0005525">
    <property type="term" value="F:GTP binding"/>
    <property type="evidence" value="ECO:0007669"/>
    <property type="project" value="UniProtKB-UniRule"/>
</dbReference>
<dbReference type="Gene3D" id="2.70.210.12">
    <property type="entry name" value="GTP1/OBG domain"/>
    <property type="match status" value="1"/>
</dbReference>
<evidence type="ECO:0000259" key="9">
    <source>
        <dbReference type="PROSITE" id="PS51710"/>
    </source>
</evidence>
<dbReference type="EC" id="3.6.5.-" evidence="8"/>
<comment type="subunit">
    <text evidence="8">Monomer.</text>
</comment>
<evidence type="ECO:0000256" key="4">
    <source>
        <dbReference type="ARBA" id="ARBA00022741"/>
    </source>
</evidence>
<dbReference type="HAMAP" id="MF_01454">
    <property type="entry name" value="GTPase_Obg"/>
    <property type="match status" value="1"/>
</dbReference>
<evidence type="ECO:0000259" key="10">
    <source>
        <dbReference type="PROSITE" id="PS51883"/>
    </source>
</evidence>
<keyword evidence="7 8" id="KW-0342">GTP-binding</keyword>
<dbReference type="RefSeq" id="WP_135281102.1">
    <property type="nucleotide sequence ID" value="NZ_SRIO01000004.1"/>
</dbReference>
<organism evidence="11 12">
    <name type="scientific">Candidatus Macondimonas diazotrophica</name>
    <dbReference type="NCBI Taxonomy" id="2305248"/>
    <lineage>
        <taxon>Bacteria</taxon>
        <taxon>Pseudomonadati</taxon>
        <taxon>Pseudomonadota</taxon>
        <taxon>Gammaproteobacteria</taxon>
        <taxon>Chromatiales</taxon>
        <taxon>Ectothiorhodospiraceae</taxon>
        <taxon>Candidatus Macondimonas</taxon>
    </lineage>
</organism>
<feature type="binding site" evidence="8">
    <location>
        <begin position="284"/>
        <end position="287"/>
    </location>
    <ligand>
        <name>GTP</name>
        <dbReference type="ChEBI" id="CHEBI:37565"/>
    </ligand>
</feature>